<dbReference type="Gene3D" id="3.40.50.10190">
    <property type="entry name" value="BRCT domain"/>
    <property type="match status" value="1"/>
</dbReference>
<proteinExistence type="predicted"/>
<accession>A0AAD4SAG1</accession>
<dbReference type="SUPFAM" id="SSF52113">
    <property type="entry name" value="BRCT domain"/>
    <property type="match status" value="1"/>
</dbReference>
<evidence type="ECO:0000256" key="4">
    <source>
        <dbReference type="PROSITE-ProRule" id="PRU00175"/>
    </source>
</evidence>
<evidence type="ECO:0000256" key="3">
    <source>
        <dbReference type="ARBA" id="ARBA00022833"/>
    </source>
</evidence>
<evidence type="ECO:0000256" key="2">
    <source>
        <dbReference type="ARBA" id="ARBA00022771"/>
    </source>
</evidence>
<dbReference type="SMART" id="SM00292">
    <property type="entry name" value="BRCT"/>
    <property type="match status" value="1"/>
</dbReference>
<gene>
    <name evidence="8" type="ORF">MKW98_002595</name>
</gene>
<feature type="domain" description="BRCT" evidence="7">
    <location>
        <begin position="22"/>
        <end position="108"/>
    </location>
</feature>
<evidence type="ECO:0000256" key="5">
    <source>
        <dbReference type="SAM" id="MobiDB-lite"/>
    </source>
</evidence>
<sequence>MGDENREAQSMHRNKGSTDCGIKGMETIVASVSGYHGCERFNLIKLINHTGANYVGRMSRSITHLVCWKFEGSKYTLALELGTMIVSHSWFEDCAREGRRLPEHPYLMQSGHQVGHLLWEPPVDVLRKSLSSRENGTLFYDRPNISKNTKEMEVDKESSWPSFHLLSKELLSDRGKKTMMVGTSKNIKLGNQDNLLEKPFKGSKKREGSSSSASVLSGKHMRSVYGVTGSTSKDQPTRKSRRLVKKSASIVPHEPYRYDYDQEGFPTEHCDRIYNSANGASNDSDDSLTILGCQQERPPAKRNQSSTASTSDGSRNEDPVIPQRSNLADFAYIEENMNEEQEVVEDISVLNNVAITSDLYISNNVEIPSQERMPSVRASDFDGADGTHKDVGESDALDKLADLSCVICYTDFSSTRGVLPCGHRFCYSCIRDWADHMAARRMVSTCPLCKSGFLRITKLEDADSADQKIYSQTIPGPSSATNDIFMLSDWENPDFGAQHSSAPVCCECRSREPEDLLAIAAGVFELCINDNIDTGAFREFEYSHQLYPCSPRSLALSSKRKIETEAESQNGILGKELMNFHFHEQSFVENADFFPTSSV</sequence>
<reference evidence="8" key="1">
    <citation type="submission" date="2022-04" db="EMBL/GenBank/DDBJ databases">
        <title>A functionally conserved STORR gene fusion in Papaver species that diverged 16.8 million years ago.</title>
        <authorList>
            <person name="Catania T."/>
        </authorList>
    </citation>
    <scope>NUCLEOTIDE SEQUENCE</scope>
    <source>
        <strain evidence="8">S-188037</strain>
    </source>
</reference>
<feature type="compositionally biased region" description="Polar residues" evidence="5">
    <location>
        <begin position="302"/>
        <end position="313"/>
    </location>
</feature>
<evidence type="ECO:0000259" key="7">
    <source>
        <dbReference type="PROSITE" id="PS50172"/>
    </source>
</evidence>
<dbReference type="PANTHER" id="PTHR47776:SF2">
    <property type="entry name" value="RING-TYPE E3 UBIQUITIN TRANSFERASE BRCA1"/>
    <property type="match status" value="1"/>
</dbReference>
<dbReference type="EMBL" id="JAJJMB010012161">
    <property type="protein sequence ID" value="KAI3885203.1"/>
    <property type="molecule type" value="Genomic_DNA"/>
</dbReference>
<dbReference type="PROSITE" id="PS00518">
    <property type="entry name" value="ZF_RING_1"/>
    <property type="match status" value="1"/>
</dbReference>
<evidence type="ECO:0000313" key="8">
    <source>
        <dbReference type="EMBL" id="KAI3885203.1"/>
    </source>
</evidence>
<organism evidence="8 9">
    <name type="scientific">Papaver atlanticum</name>
    <dbReference type="NCBI Taxonomy" id="357466"/>
    <lineage>
        <taxon>Eukaryota</taxon>
        <taxon>Viridiplantae</taxon>
        <taxon>Streptophyta</taxon>
        <taxon>Embryophyta</taxon>
        <taxon>Tracheophyta</taxon>
        <taxon>Spermatophyta</taxon>
        <taxon>Magnoliopsida</taxon>
        <taxon>Ranunculales</taxon>
        <taxon>Papaveraceae</taxon>
        <taxon>Papaveroideae</taxon>
        <taxon>Papaver</taxon>
    </lineage>
</organism>
<dbReference type="GO" id="GO:0008270">
    <property type="term" value="F:zinc ion binding"/>
    <property type="evidence" value="ECO:0007669"/>
    <property type="project" value="UniProtKB-KW"/>
</dbReference>
<evidence type="ECO:0000313" key="9">
    <source>
        <dbReference type="Proteomes" id="UP001202328"/>
    </source>
</evidence>
<dbReference type="PROSITE" id="PS50172">
    <property type="entry name" value="BRCT"/>
    <property type="match status" value="1"/>
</dbReference>
<evidence type="ECO:0000256" key="1">
    <source>
        <dbReference type="ARBA" id="ARBA00022723"/>
    </source>
</evidence>
<dbReference type="SUPFAM" id="SSF57850">
    <property type="entry name" value="RING/U-box"/>
    <property type="match status" value="1"/>
</dbReference>
<keyword evidence="2 4" id="KW-0863">Zinc-finger</keyword>
<dbReference type="Proteomes" id="UP001202328">
    <property type="component" value="Unassembled WGS sequence"/>
</dbReference>
<dbReference type="Gene3D" id="3.30.40.10">
    <property type="entry name" value="Zinc/RING finger domain, C3HC4 (zinc finger)"/>
    <property type="match status" value="1"/>
</dbReference>
<keyword evidence="9" id="KW-1185">Reference proteome</keyword>
<dbReference type="InterPro" id="IPR017907">
    <property type="entry name" value="Znf_RING_CS"/>
</dbReference>
<feature type="compositionally biased region" description="Basic and acidic residues" evidence="5">
    <location>
        <begin position="195"/>
        <end position="208"/>
    </location>
</feature>
<dbReference type="Pfam" id="PF12738">
    <property type="entry name" value="PTCB-BRCT"/>
    <property type="match status" value="1"/>
</dbReference>
<dbReference type="InterPro" id="IPR036420">
    <property type="entry name" value="BRCT_dom_sf"/>
</dbReference>
<comment type="caution">
    <text evidence="8">The sequence shown here is derived from an EMBL/GenBank/DDBJ whole genome shotgun (WGS) entry which is preliminary data.</text>
</comment>
<dbReference type="InterPro" id="IPR001841">
    <property type="entry name" value="Znf_RING"/>
</dbReference>
<evidence type="ECO:0008006" key="10">
    <source>
        <dbReference type="Google" id="ProtNLM"/>
    </source>
</evidence>
<dbReference type="PROSITE" id="PS50089">
    <property type="entry name" value="ZF_RING_2"/>
    <property type="match status" value="1"/>
</dbReference>
<evidence type="ECO:0000259" key="6">
    <source>
        <dbReference type="PROSITE" id="PS50089"/>
    </source>
</evidence>
<dbReference type="InterPro" id="IPR001357">
    <property type="entry name" value="BRCT_dom"/>
</dbReference>
<feature type="domain" description="RING-type" evidence="6">
    <location>
        <begin position="405"/>
        <end position="450"/>
    </location>
</feature>
<dbReference type="PANTHER" id="PTHR47776">
    <property type="entry name" value="F5A8.9 PROTEIN"/>
    <property type="match status" value="1"/>
</dbReference>
<dbReference type="Pfam" id="PF13639">
    <property type="entry name" value="zf-RING_2"/>
    <property type="match status" value="1"/>
</dbReference>
<dbReference type="InterPro" id="IPR013083">
    <property type="entry name" value="Znf_RING/FYVE/PHD"/>
</dbReference>
<keyword evidence="3" id="KW-0862">Zinc</keyword>
<dbReference type="AlphaFoldDB" id="A0AAD4SAG1"/>
<keyword evidence="1" id="KW-0479">Metal-binding</keyword>
<protein>
    <recommendedName>
        <fullName evidence="10">RING-type E3 ubiquitin transferase BRCA1</fullName>
    </recommendedName>
</protein>
<dbReference type="SMART" id="SM00184">
    <property type="entry name" value="RING"/>
    <property type="match status" value="1"/>
</dbReference>
<feature type="region of interest" description="Disordered" evidence="5">
    <location>
        <begin position="295"/>
        <end position="323"/>
    </location>
</feature>
<feature type="region of interest" description="Disordered" evidence="5">
    <location>
        <begin position="192"/>
        <end position="250"/>
    </location>
</feature>
<name>A0AAD4SAG1_9MAGN</name>